<proteinExistence type="predicted"/>
<dbReference type="InterPro" id="IPR012337">
    <property type="entry name" value="RNaseH-like_sf"/>
</dbReference>
<dbReference type="SUPFAM" id="SSF53098">
    <property type="entry name" value="Ribonuclease H-like"/>
    <property type="match status" value="1"/>
</dbReference>
<accession>A0AAQ3ULM8</accession>
<feature type="domain" description="Integrase catalytic" evidence="4">
    <location>
        <begin position="1"/>
        <end position="96"/>
    </location>
</feature>
<organism evidence="5 6">
    <name type="scientific">Paspalum notatum var. saurae</name>
    <dbReference type="NCBI Taxonomy" id="547442"/>
    <lineage>
        <taxon>Eukaryota</taxon>
        <taxon>Viridiplantae</taxon>
        <taxon>Streptophyta</taxon>
        <taxon>Embryophyta</taxon>
        <taxon>Tracheophyta</taxon>
        <taxon>Spermatophyta</taxon>
        <taxon>Magnoliopsida</taxon>
        <taxon>Liliopsida</taxon>
        <taxon>Poales</taxon>
        <taxon>Poaceae</taxon>
        <taxon>PACMAD clade</taxon>
        <taxon>Panicoideae</taxon>
        <taxon>Andropogonodae</taxon>
        <taxon>Paspaleae</taxon>
        <taxon>Paspalinae</taxon>
        <taxon>Paspalum</taxon>
    </lineage>
</organism>
<dbReference type="PANTHER" id="PTHR42648">
    <property type="entry name" value="TRANSPOSASE, PUTATIVE-RELATED"/>
    <property type="match status" value="1"/>
</dbReference>
<keyword evidence="2" id="KW-0378">Hydrolase</keyword>
<gene>
    <name evidence="5" type="ORF">U9M48_038582</name>
</gene>
<dbReference type="AlphaFoldDB" id="A0AAQ3ULM8"/>
<dbReference type="PROSITE" id="PS50994">
    <property type="entry name" value="INTEGRASE"/>
    <property type="match status" value="1"/>
</dbReference>
<dbReference type="GO" id="GO:0015074">
    <property type="term" value="P:DNA integration"/>
    <property type="evidence" value="ECO:0007669"/>
    <property type="project" value="InterPro"/>
</dbReference>
<evidence type="ECO:0000256" key="2">
    <source>
        <dbReference type="ARBA" id="ARBA00022801"/>
    </source>
</evidence>
<evidence type="ECO:0000256" key="1">
    <source>
        <dbReference type="ARBA" id="ARBA00022723"/>
    </source>
</evidence>
<protein>
    <recommendedName>
        <fullName evidence="4">Integrase catalytic domain-containing protein</fullName>
    </recommendedName>
</protein>
<dbReference type="PANTHER" id="PTHR42648:SF25">
    <property type="entry name" value="RNA-DIRECTED DNA POLYMERASE"/>
    <property type="match status" value="1"/>
</dbReference>
<sequence>MCTDRGCEFTSCTFIEHCMQEGVQRHYTVPYTPQQNGVVEQRNQVMMGMVRSMMKAMSMPGWFWGKAVTTVVLILDRSPTQSVNGKTPFEVWRGVKPSVHILRTFGCVAHVKAGGKHLTKLEDRSSNGVCRLRGGDQGMEVLQPCHATRSRVAQVQAMTASRSASIGGGRHEAGARAATGTPPATLVPETPISTPMSVAMPTCRSEPRTPVALSTPTAPSAVQFATLPSGELDLNEDHDDDVPLRFRTMDNVLGLGSPPCLANRELTQELLVVIGDEPASVEEAKVSKARRERVRVVRAVAAHRGWSMHHMDVKSVFLNGELAEEVYVAQPPGFTTARHKDKVLKLHKALYDLHQAPRAWNATLDASLHELGFTKSKCEYGLYMHGTEASRLVVGVYVNDLLITGERLMEIEAFKGEMKKLFRMSDLGPLFYYLGIKVKQGRCGIELHQSAYANDGAKLTLLGFSNSDMAGDADGRKSTTGEIFFFGGNPVMWLSQKQCVVALSSCEAEFIAGASVACQAVWLRRLLGTSLAQAFLHRC</sequence>
<dbReference type="InterPro" id="IPR001584">
    <property type="entry name" value="Integrase_cat-core"/>
</dbReference>
<dbReference type="CDD" id="cd09272">
    <property type="entry name" value="RNase_HI_RT_Ty1"/>
    <property type="match status" value="1"/>
</dbReference>
<dbReference type="InterPro" id="IPR039537">
    <property type="entry name" value="Retrotran_Ty1/copia-like"/>
</dbReference>
<dbReference type="Proteomes" id="UP001341281">
    <property type="component" value="Chromosome 09"/>
</dbReference>
<dbReference type="Pfam" id="PF07727">
    <property type="entry name" value="RVT_2"/>
    <property type="match status" value="1"/>
</dbReference>
<dbReference type="SUPFAM" id="SSF56672">
    <property type="entry name" value="DNA/RNA polymerases"/>
    <property type="match status" value="1"/>
</dbReference>
<evidence type="ECO:0000259" key="4">
    <source>
        <dbReference type="PROSITE" id="PS50994"/>
    </source>
</evidence>
<dbReference type="EMBL" id="CP144753">
    <property type="protein sequence ID" value="WVZ92527.1"/>
    <property type="molecule type" value="Genomic_DNA"/>
</dbReference>
<dbReference type="InterPro" id="IPR013103">
    <property type="entry name" value="RVT_2"/>
</dbReference>
<evidence type="ECO:0000256" key="3">
    <source>
        <dbReference type="SAM" id="MobiDB-lite"/>
    </source>
</evidence>
<reference evidence="5 6" key="1">
    <citation type="submission" date="2024-02" db="EMBL/GenBank/DDBJ databases">
        <title>High-quality chromosome-scale genome assembly of Pensacola bahiagrass (Paspalum notatum Flugge var. saurae).</title>
        <authorList>
            <person name="Vega J.M."/>
            <person name="Podio M."/>
            <person name="Orjuela J."/>
            <person name="Siena L.A."/>
            <person name="Pessino S.C."/>
            <person name="Combes M.C."/>
            <person name="Mariac C."/>
            <person name="Albertini E."/>
            <person name="Pupilli F."/>
            <person name="Ortiz J.P.A."/>
            <person name="Leblanc O."/>
        </authorList>
    </citation>
    <scope>NUCLEOTIDE SEQUENCE [LARGE SCALE GENOMIC DNA]</scope>
    <source>
        <strain evidence="5">R1</strain>
        <tissue evidence="5">Leaf</tissue>
    </source>
</reference>
<name>A0AAQ3ULM8_PASNO</name>
<dbReference type="GO" id="GO:0003676">
    <property type="term" value="F:nucleic acid binding"/>
    <property type="evidence" value="ECO:0007669"/>
    <property type="project" value="InterPro"/>
</dbReference>
<dbReference type="GO" id="GO:0016787">
    <property type="term" value="F:hydrolase activity"/>
    <property type="evidence" value="ECO:0007669"/>
    <property type="project" value="UniProtKB-KW"/>
</dbReference>
<keyword evidence="6" id="KW-1185">Reference proteome</keyword>
<feature type="compositionally biased region" description="Low complexity" evidence="3">
    <location>
        <begin position="175"/>
        <end position="184"/>
    </location>
</feature>
<evidence type="ECO:0000313" key="6">
    <source>
        <dbReference type="Proteomes" id="UP001341281"/>
    </source>
</evidence>
<dbReference type="GO" id="GO:0046872">
    <property type="term" value="F:metal ion binding"/>
    <property type="evidence" value="ECO:0007669"/>
    <property type="project" value="UniProtKB-KW"/>
</dbReference>
<dbReference type="Gene3D" id="3.30.420.10">
    <property type="entry name" value="Ribonuclease H-like superfamily/Ribonuclease H"/>
    <property type="match status" value="1"/>
</dbReference>
<feature type="region of interest" description="Disordered" evidence="3">
    <location>
        <begin position="162"/>
        <end position="193"/>
    </location>
</feature>
<evidence type="ECO:0000313" key="5">
    <source>
        <dbReference type="EMBL" id="WVZ92527.1"/>
    </source>
</evidence>
<keyword evidence="1" id="KW-0479">Metal-binding</keyword>
<dbReference type="InterPro" id="IPR043502">
    <property type="entry name" value="DNA/RNA_pol_sf"/>
</dbReference>
<dbReference type="InterPro" id="IPR036397">
    <property type="entry name" value="RNaseH_sf"/>
</dbReference>